<evidence type="ECO:0000313" key="7">
    <source>
        <dbReference type="EMBL" id="MBT1710688.1"/>
    </source>
</evidence>
<evidence type="ECO:0000256" key="1">
    <source>
        <dbReference type="ARBA" id="ARBA00009646"/>
    </source>
</evidence>
<evidence type="ECO:0000256" key="2">
    <source>
        <dbReference type="ARBA" id="ARBA00022729"/>
    </source>
</evidence>
<dbReference type="Gene3D" id="3.20.20.490">
    <property type="entry name" value="GxGYxYP glycoside hydrolase, C-terminal domain"/>
    <property type="match status" value="1"/>
</dbReference>
<dbReference type="InterPro" id="IPR005084">
    <property type="entry name" value="CBM6"/>
</dbReference>
<dbReference type="InterPro" id="IPR038410">
    <property type="entry name" value="GxGYxYP_C_sf"/>
</dbReference>
<accession>A0AAP2E290</accession>
<proteinExistence type="inferred from homology"/>
<evidence type="ECO:0000259" key="6">
    <source>
        <dbReference type="PROSITE" id="PS51175"/>
    </source>
</evidence>
<dbReference type="Pfam" id="PF20958">
    <property type="entry name" value="GxGYxYP_N_3rd"/>
    <property type="match status" value="1"/>
</dbReference>
<dbReference type="InterPro" id="IPR025832">
    <property type="entry name" value="GxGYxYP_C"/>
</dbReference>
<gene>
    <name evidence="7" type="ORF">KK062_20775</name>
</gene>
<dbReference type="EMBL" id="JAHESE010000025">
    <property type="protein sequence ID" value="MBT1710688.1"/>
    <property type="molecule type" value="Genomic_DNA"/>
</dbReference>
<evidence type="ECO:0000313" key="8">
    <source>
        <dbReference type="Proteomes" id="UP001319080"/>
    </source>
</evidence>
<dbReference type="InterPro" id="IPR011024">
    <property type="entry name" value="G_crystallin-like"/>
</dbReference>
<dbReference type="Pfam" id="PF20957">
    <property type="entry name" value="GxGYxYP_N_2nd"/>
    <property type="match status" value="1"/>
</dbReference>
<dbReference type="InterPro" id="IPR026444">
    <property type="entry name" value="Secre_tail"/>
</dbReference>
<dbReference type="PROSITE" id="PS51175">
    <property type="entry name" value="CBM6"/>
    <property type="match status" value="1"/>
</dbReference>
<reference evidence="7 8" key="1">
    <citation type="submission" date="2021-05" db="EMBL/GenBank/DDBJ databases">
        <title>A Polyphasic approach of four new species of the genus Ohtaekwangia: Ohtaekwangia histidinii sp. nov., Ohtaekwangia cretensis sp. nov., Ohtaekwangia indiensis sp. nov., Ohtaekwangia reichenbachii sp. nov. from diverse environment.</title>
        <authorList>
            <person name="Octaviana S."/>
        </authorList>
    </citation>
    <scope>NUCLEOTIDE SEQUENCE [LARGE SCALE GENOMIC DNA]</scope>
    <source>
        <strain evidence="7 8">PWU5</strain>
    </source>
</reference>
<dbReference type="PROSITE" id="PS50915">
    <property type="entry name" value="CRYSTALLIN_BETA_GAMMA"/>
    <property type="match status" value="1"/>
</dbReference>
<dbReference type="NCBIfam" id="TIGR04183">
    <property type="entry name" value="Por_Secre_tail"/>
    <property type="match status" value="1"/>
</dbReference>
<dbReference type="CDD" id="cd04080">
    <property type="entry name" value="CBM6_cellulase-like"/>
    <property type="match status" value="1"/>
</dbReference>
<keyword evidence="8" id="KW-1185">Reference proteome</keyword>
<comment type="caution">
    <text evidence="7">The sequence shown here is derived from an EMBL/GenBank/DDBJ whole genome shotgun (WGS) entry which is preliminary data.</text>
</comment>
<dbReference type="Proteomes" id="UP001319080">
    <property type="component" value="Unassembled WGS sequence"/>
</dbReference>
<name>A0AAP2E290_9BACT</name>
<dbReference type="InterPro" id="IPR048310">
    <property type="entry name" value="GxGYxYP_N_2nd"/>
</dbReference>
<dbReference type="Pfam" id="PF14323">
    <property type="entry name" value="GxGYxYP_C"/>
    <property type="match status" value="1"/>
</dbReference>
<dbReference type="AlphaFoldDB" id="A0AAP2E290"/>
<dbReference type="PANTHER" id="PTHR37321:SF1">
    <property type="entry name" value="EXPORTED PROTEIN"/>
    <property type="match status" value="1"/>
</dbReference>
<dbReference type="InterPro" id="IPR006584">
    <property type="entry name" value="Cellulose-bd_IV"/>
</dbReference>
<comment type="similarity">
    <text evidence="1">Belongs to the beta/gamma-crystallin family.</text>
</comment>
<evidence type="ECO:0000259" key="5">
    <source>
        <dbReference type="PROSITE" id="PS50915"/>
    </source>
</evidence>
<dbReference type="SMART" id="SM00247">
    <property type="entry name" value="XTALbg"/>
    <property type="match status" value="1"/>
</dbReference>
<dbReference type="Gene3D" id="2.60.20.10">
    <property type="entry name" value="Crystallins"/>
    <property type="match status" value="1"/>
</dbReference>
<keyword evidence="3" id="KW-0677">Repeat</keyword>
<feature type="domain" description="Beta/gamma crystallin 'Greek key'" evidence="5">
    <location>
        <begin position="719"/>
        <end position="758"/>
    </location>
</feature>
<dbReference type="Pfam" id="PF03422">
    <property type="entry name" value="CBM_6"/>
    <property type="match status" value="1"/>
</dbReference>
<dbReference type="SUPFAM" id="SSF49785">
    <property type="entry name" value="Galactose-binding domain-like"/>
    <property type="match status" value="1"/>
</dbReference>
<dbReference type="InterPro" id="IPR048309">
    <property type="entry name" value="GxGYxYP_N_3rd"/>
</dbReference>
<dbReference type="SUPFAM" id="SSF49695">
    <property type="entry name" value="gamma-Crystallin-like"/>
    <property type="match status" value="1"/>
</dbReference>
<evidence type="ECO:0000256" key="3">
    <source>
        <dbReference type="ARBA" id="ARBA00022737"/>
    </source>
</evidence>
<organism evidence="7 8">
    <name type="scientific">Dawidia cretensis</name>
    <dbReference type="NCBI Taxonomy" id="2782350"/>
    <lineage>
        <taxon>Bacteria</taxon>
        <taxon>Pseudomonadati</taxon>
        <taxon>Bacteroidota</taxon>
        <taxon>Cytophagia</taxon>
        <taxon>Cytophagales</taxon>
        <taxon>Chryseotaleaceae</taxon>
        <taxon>Dawidia</taxon>
    </lineage>
</organism>
<dbReference type="RefSeq" id="WP_254086264.1">
    <property type="nucleotide sequence ID" value="NZ_JAHESE010000025.1"/>
</dbReference>
<dbReference type="GO" id="GO:0030246">
    <property type="term" value="F:carbohydrate binding"/>
    <property type="evidence" value="ECO:0007669"/>
    <property type="project" value="InterPro"/>
</dbReference>
<dbReference type="SMART" id="SM00606">
    <property type="entry name" value="CBD_IV"/>
    <property type="match status" value="1"/>
</dbReference>
<sequence length="980" mass="107143">MIKLNLYVRGIAMLFFCFAHDNTAIAQITWPQGQLLPSFPATAPTQDLINWGPTSVLGNMTRWEAEGTSLGHKTGRLETDGWLCQTGIDAPNEHMIYGPYVNNVPAGPNIAEFRMKIDNNTANNDPVVDIDVRNATTGASLAFQTVTRQQFSIAANYTSFRLPFTMPANNQSIELRVYWRGGAYIKVDWVGVQADNTVGEQLLFTSLKGIVNRTQPRIFSYEGDAFAEGPYTWLQSLGLTWTEVANRWSLITKYRSELNGLIVYDPSQIHTVNLATMLAKDRKALIVSPAFISTLTAAPYNLPVLMDLRGQFTSKLHVYQTLFNTYWPGIDHRLLVGLSPEAHVLGMREYAVALGAATIWLDPNVAGESELLNSFLSSMPAGANFMGWWPEEGAGVTRASQYGIATVASDYATNLSVHSGMPRTITSKPIPPKPALQNKIYVAFILSDGDNLQYVEHLMRKLWANPDRGSVPIGWTVSPAMVDAMPGALNFYHQTATNNDNLISGPSGYGYAYPNNFPNQSSLDQFVAKTEEYNRRAGLRVLTVWNTITGGINQNVGQSYATYAPSLLGLTAQNTGGPLSIYNQSLPSFPLSCNYCWNEQNIQEHIANAAAGWNGSEPRFIIIQSQPWQDMKPSNFKNVANSLSADYVVVRPDHIFQLIREKNGLPTDPGPARLVTVYKDCNYGGTSTGLDVGDYNLTRLRSLGVQDDDISSIRLTQGFNVILYQDDNFTGGSLAVNSDLSCFDGTWNDKVTSIRILANTPASTLIQAESYSNMSGVQTEATTDTGGGLNVGYADTGDWMAYSNINFPTTGAYLLEYRVASAVNGARISADLNAGTTPLGALDVPNTGGWQTWQTISHTVNVNAGTYNFGVFIQNTGVNLNWIRVTNVGTGATARAASPNIEKEATATFGLYPNPVENTLYFSTAMKGANVSVANLQTTEVLSETRVDENGLDVSALKPGLYFVILNKDGNRTVKRFVKK</sequence>
<dbReference type="Gene3D" id="2.60.120.260">
    <property type="entry name" value="Galactose-binding domain-like"/>
    <property type="match status" value="1"/>
</dbReference>
<feature type="domain" description="CBM6" evidence="6">
    <location>
        <begin position="764"/>
        <end position="886"/>
    </location>
</feature>
<evidence type="ECO:0000256" key="4">
    <source>
        <dbReference type="SAM" id="SignalP"/>
    </source>
</evidence>
<dbReference type="InterPro" id="IPR008979">
    <property type="entry name" value="Galactose-bd-like_sf"/>
</dbReference>
<keyword evidence="2 4" id="KW-0732">Signal</keyword>
<dbReference type="PANTHER" id="PTHR37321">
    <property type="entry name" value="EXPORTED PROTEIN-RELATED"/>
    <property type="match status" value="1"/>
</dbReference>
<protein>
    <submittedName>
        <fullName evidence="7">Carbohydrate-binding protein</fullName>
    </submittedName>
</protein>
<feature type="signal peptide" evidence="4">
    <location>
        <begin position="1"/>
        <end position="26"/>
    </location>
</feature>
<dbReference type="InterPro" id="IPR001064">
    <property type="entry name" value="Beta/gamma_crystallin"/>
</dbReference>
<feature type="chain" id="PRO_5042903377" evidence="4">
    <location>
        <begin position="27"/>
        <end position="980"/>
    </location>
</feature>
<dbReference type="Pfam" id="PF18962">
    <property type="entry name" value="Por_Secre_tail"/>
    <property type="match status" value="1"/>
</dbReference>